<accession>A0A941DGC2</accession>
<evidence type="ECO:0000313" key="2">
    <source>
        <dbReference type="Proteomes" id="UP000680158"/>
    </source>
</evidence>
<dbReference type="RefSeq" id="WP_212683129.1">
    <property type="nucleotide sequence ID" value="NZ_JAGSPM010000002.1"/>
</dbReference>
<sequence>MYRFPTDLNLNDIVGSNLDQICVGGFDVQFVFGSQTRIAVQSRVSVFENNVLTAVWNDIKSWNNLSFQRLLNKTVQSYKVIDDQTLEIQFSCALRLQLHDDSDQYESVQIYRKSDVNGPIVV</sequence>
<dbReference type="EMBL" id="JAGSPM010000002">
    <property type="protein sequence ID" value="MBR7745752.1"/>
    <property type="molecule type" value="Genomic_DNA"/>
</dbReference>
<keyword evidence="2" id="KW-1185">Reference proteome</keyword>
<evidence type="ECO:0000313" key="1">
    <source>
        <dbReference type="EMBL" id="MBR7745752.1"/>
    </source>
</evidence>
<protein>
    <submittedName>
        <fullName evidence="1">Uncharacterized protein</fullName>
    </submittedName>
</protein>
<proteinExistence type="predicted"/>
<comment type="caution">
    <text evidence="1">The sequence shown here is derived from an EMBL/GenBank/DDBJ whole genome shotgun (WGS) entry which is preliminary data.</text>
</comment>
<name>A0A941DGC2_9BURK</name>
<dbReference type="AlphaFoldDB" id="A0A941DGC2"/>
<reference evidence="1 2" key="1">
    <citation type="submission" date="2021-04" db="EMBL/GenBank/DDBJ databases">
        <title>novel species isolated from subtropical streams in China.</title>
        <authorList>
            <person name="Lu H."/>
        </authorList>
    </citation>
    <scope>NUCLEOTIDE SEQUENCE [LARGE SCALE GENOMIC DNA]</scope>
    <source>
        <strain evidence="1 2">BYS107W</strain>
    </source>
</reference>
<gene>
    <name evidence="1" type="ORF">KDM92_04110</name>
</gene>
<dbReference type="Proteomes" id="UP000680158">
    <property type="component" value="Unassembled WGS sequence"/>
</dbReference>
<organism evidence="1 2">
    <name type="scientific">Undibacterium baiyunense</name>
    <dbReference type="NCBI Taxonomy" id="2828731"/>
    <lineage>
        <taxon>Bacteria</taxon>
        <taxon>Pseudomonadati</taxon>
        <taxon>Pseudomonadota</taxon>
        <taxon>Betaproteobacteria</taxon>
        <taxon>Burkholderiales</taxon>
        <taxon>Oxalobacteraceae</taxon>
        <taxon>Undibacterium</taxon>
    </lineage>
</organism>